<keyword evidence="4" id="KW-1185">Reference proteome</keyword>
<dbReference type="EMBL" id="JBEGCI010000005">
    <property type="protein sequence ID" value="MEQ6888407.1"/>
    <property type="molecule type" value="Genomic_DNA"/>
</dbReference>
<keyword evidence="2" id="KW-1133">Transmembrane helix</keyword>
<organism evidence="3 4">
    <name type="scientific">Halomonas pelophila</name>
    <dbReference type="NCBI Taxonomy" id="3151122"/>
    <lineage>
        <taxon>Bacteria</taxon>
        <taxon>Pseudomonadati</taxon>
        <taxon>Pseudomonadota</taxon>
        <taxon>Gammaproteobacteria</taxon>
        <taxon>Oceanospirillales</taxon>
        <taxon>Halomonadaceae</taxon>
        <taxon>Halomonas</taxon>
    </lineage>
</organism>
<feature type="compositionally biased region" description="Basic residues" evidence="1">
    <location>
        <begin position="10"/>
        <end position="20"/>
    </location>
</feature>
<name>A0ABV1N3U9_9GAMM</name>
<keyword evidence="2" id="KW-0812">Transmembrane</keyword>
<gene>
    <name evidence="3" type="ORF">ABE957_06955</name>
</gene>
<sequence>MSPRTSGSPSRRRGATPHRRSRRIDWAVFDRWLDRLVILAVLTALVVGGLALILSLIL</sequence>
<feature type="region of interest" description="Disordered" evidence="1">
    <location>
        <begin position="1"/>
        <end position="20"/>
    </location>
</feature>
<accession>A0ABV1N3U9</accession>
<evidence type="ECO:0000256" key="2">
    <source>
        <dbReference type="SAM" id="Phobius"/>
    </source>
</evidence>
<keyword evidence="2" id="KW-0472">Membrane</keyword>
<evidence type="ECO:0000256" key="1">
    <source>
        <dbReference type="SAM" id="MobiDB-lite"/>
    </source>
</evidence>
<evidence type="ECO:0000313" key="3">
    <source>
        <dbReference type="EMBL" id="MEQ6888407.1"/>
    </source>
</evidence>
<dbReference type="Proteomes" id="UP001472978">
    <property type="component" value="Unassembled WGS sequence"/>
</dbReference>
<reference evidence="3 4" key="1">
    <citation type="submission" date="2024-05" db="EMBL/GenBank/DDBJ databases">
        <title>Halomonas sp. CS7 16S ribosomal RNA gene Genome sequencing and assembly.</title>
        <authorList>
            <person name="Yook S."/>
        </authorList>
    </citation>
    <scope>NUCLEOTIDE SEQUENCE [LARGE SCALE GENOMIC DNA]</scope>
    <source>
        <strain evidence="3 4">CS7</strain>
    </source>
</reference>
<feature type="transmembrane region" description="Helical" evidence="2">
    <location>
        <begin position="36"/>
        <end position="57"/>
    </location>
</feature>
<evidence type="ECO:0000313" key="4">
    <source>
        <dbReference type="Proteomes" id="UP001472978"/>
    </source>
</evidence>
<comment type="caution">
    <text evidence="3">The sequence shown here is derived from an EMBL/GenBank/DDBJ whole genome shotgun (WGS) entry which is preliminary data.</text>
</comment>
<dbReference type="RefSeq" id="WP_349757944.1">
    <property type="nucleotide sequence ID" value="NZ_JBEGCI010000005.1"/>
</dbReference>
<protein>
    <submittedName>
        <fullName evidence="3">Uncharacterized protein</fullName>
    </submittedName>
</protein>
<proteinExistence type="predicted"/>